<dbReference type="GO" id="GO:0004252">
    <property type="term" value="F:serine-type endopeptidase activity"/>
    <property type="evidence" value="ECO:0007669"/>
    <property type="project" value="UniProtKB-UniRule"/>
</dbReference>
<dbReference type="EC" id="3.4.14.10" evidence="4"/>
<dbReference type="InterPro" id="IPR050819">
    <property type="entry name" value="Tripeptidyl-peptidase_I"/>
</dbReference>
<keyword evidence="10 15" id="KW-0720">Serine protease</keyword>
<dbReference type="KEGG" id="uvi:66068338"/>
<dbReference type="PANTHER" id="PTHR14218:SF10">
    <property type="entry name" value="PEPTIDASE S53 DOMAIN-CONTAINING PROTEIN"/>
    <property type="match status" value="1"/>
</dbReference>
<feature type="chain" id="PRO_5034850390" description="tripeptidyl-peptidase II" evidence="16">
    <location>
        <begin position="23"/>
        <end position="631"/>
    </location>
</feature>
<dbReference type="AlphaFoldDB" id="A0A8E5HX98"/>
<evidence type="ECO:0000256" key="2">
    <source>
        <dbReference type="ARBA" id="ARBA00002451"/>
    </source>
</evidence>
<organism evidence="18 19">
    <name type="scientific">Ustilaginoidea virens</name>
    <name type="common">Rice false smut fungus</name>
    <name type="synonym">Villosiclava virens</name>
    <dbReference type="NCBI Taxonomy" id="1159556"/>
    <lineage>
        <taxon>Eukaryota</taxon>
        <taxon>Fungi</taxon>
        <taxon>Dikarya</taxon>
        <taxon>Ascomycota</taxon>
        <taxon>Pezizomycotina</taxon>
        <taxon>Sordariomycetes</taxon>
        <taxon>Hypocreomycetidae</taxon>
        <taxon>Hypocreales</taxon>
        <taxon>Clavicipitaceae</taxon>
        <taxon>Ustilaginoidea</taxon>
    </lineage>
</organism>
<keyword evidence="14" id="KW-0325">Glycoprotein</keyword>
<evidence type="ECO:0000256" key="6">
    <source>
        <dbReference type="ARBA" id="ARBA00022670"/>
    </source>
</evidence>
<comment type="subcellular location">
    <subcellularLocation>
        <location evidence="3">Secreted</location>
        <location evidence="3">Extracellular space</location>
    </subcellularLocation>
</comment>
<evidence type="ECO:0000256" key="11">
    <source>
        <dbReference type="ARBA" id="ARBA00022837"/>
    </source>
</evidence>
<evidence type="ECO:0000256" key="7">
    <source>
        <dbReference type="ARBA" id="ARBA00022723"/>
    </source>
</evidence>
<dbReference type="FunFam" id="3.40.50.200:FF:000015">
    <property type="entry name" value="Tripeptidyl peptidase A"/>
    <property type="match status" value="1"/>
</dbReference>
<feature type="binding site" evidence="15">
    <location>
        <position position="554"/>
    </location>
    <ligand>
        <name>Ca(2+)</name>
        <dbReference type="ChEBI" id="CHEBI:29108"/>
    </ligand>
</feature>
<dbReference type="CDD" id="cd11377">
    <property type="entry name" value="Pro-peptidase_S53"/>
    <property type="match status" value="1"/>
</dbReference>
<keyword evidence="9 15" id="KW-0378">Hydrolase</keyword>
<dbReference type="EMBL" id="CP072758">
    <property type="protein sequence ID" value="QUC23320.1"/>
    <property type="molecule type" value="Genomic_DNA"/>
</dbReference>
<dbReference type="SUPFAM" id="SSF52743">
    <property type="entry name" value="Subtilisin-like"/>
    <property type="match status" value="1"/>
</dbReference>
<reference evidence="18" key="1">
    <citation type="submission" date="2020-03" db="EMBL/GenBank/DDBJ databases">
        <title>A mixture of massive structural variations and highly conserved coding sequences in Ustilaginoidea virens genome.</title>
        <authorList>
            <person name="Zhang K."/>
            <person name="Zhao Z."/>
            <person name="Zhang Z."/>
            <person name="Li Y."/>
            <person name="Hsiang T."/>
            <person name="Sun W."/>
        </authorList>
    </citation>
    <scope>NUCLEOTIDE SEQUENCE</scope>
    <source>
        <strain evidence="18">UV-8b</strain>
    </source>
</reference>
<dbReference type="GO" id="GO:0046872">
    <property type="term" value="F:metal ion binding"/>
    <property type="evidence" value="ECO:0007669"/>
    <property type="project" value="UniProtKB-UniRule"/>
</dbReference>
<evidence type="ECO:0000256" key="12">
    <source>
        <dbReference type="ARBA" id="ARBA00023026"/>
    </source>
</evidence>
<keyword evidence="12" id="KW-0843">Virulence</keyword>
<keyword evidence="13" id="KW-0865">Zymogen</keyword>
<feature type="binding site" evidence="15">
    <location>
        <position position="553"/>
    </location>
    <ligand>
        <name>Ca(2+)</name>
        <dbReference type="ChEBI" id="CHEBI:29108"/>
    </ligand>
</feature>
<dbReference type="PANTHER" id="PTHR14218">
    <property type="entry name" value="PROTEASE S8 TRIPEPTIDYL PEPTIDASE I CLN2"/>
    <property type="match status" value="1"/>
</dbReference>
<comment type="catalytic activity">
    <reaction evidence="1">
        <text>Release of an N-terminal tripeptide from a polypeptide.</text>
        <dbReference type="EC" id="3.4.14.10"/>
    </reaction>
</comment>
<proteinExistence type="predicted"/>
<evidence type="ECO:0000313" key="18">
    <source>
        <dbReference type="EMBL" id="QUC23320.1"/>
    </source>
</evidence>
<dbReference type="Pfam" id="PF09286">
    <property type="entry name" value="Pro-kuma_activ"/>
    <property type="match status" value="1"/>
</dbReference>
<evidence type="ECO:0000256" key="1">
    <source>
        <dbReference type="ARBA" id="ARBA00001910"/>
    </source>
</evidence>
<feature type="domain" description="Peptidase S53" evidence="17">
    <location>
        <begin position="219"/>
        <end position="607"/>
    </location>
</feature>
<dbReference type="OrthoDB" id="409122at2759"/>
<dbReference type="GeneID" id="66068338"/>
<dbReference type="InterPro" id="IPR030400">
    <property type="entry name" value="Sedolisin_dom"/>
</dbReference>
<dbReference type="InterPro" id="IPR015366">
    <property type="entry name" value="S53_propep"/>
</dbReference>
<accession>A0A8E5HX98</accession>
<dbReference type="Gene3D" id="3.40.50.200">
    <property type="entry name" value="Peptidase S8/S53 domain"/>
    <property type="match status" value="1"/>
</dbReference>
<dbReference type="Proteomes" id="UP000027002">
    <property type="component" value="Chromosome 6"/>
</dbReference>
<dbReference type="GO" id="GO:0008240">
    <property type="term" value="F:tripeptidyl-peptidase activity"/>
    <property type="evidence" value="ECO:0007669"/>
    <property type="project" value="UniProtKB-EC"/>
</dbReference>
<evidence type="ECO:0000256" key="16">
    <source>
        <dbReference type="SAM" id="SignalP"/>
    </source>
</evidence>
<keyword evidence="8 16" id="KW-0732">Signal</keyword>
<dbReference type="CDD" id="cd04056">
    <property type="entry name" value="Peptidases_S53"/>
    <property type="match status" value="1"/>
</dbReference>
<feature type="active site" description="Charge relay system" evidence="15">
    <location>
        <position position="295"/>
    </location>
</feature>
<keyword evidence="7 15" id="KW-0479">Metal-binding</keyword>
<comment type="cofactor">
    <cofactor evidence="15">
        <name>Ca(2+)</name>
        <dbReference type="ChEBI" id="CHEBI:29108"/>
    </cofactor>
    <text evidence="15">Binds 1 Ca(2+) ion per subunit.</text>
</comment>
<feature type="signal peptide" evidence="16">
    <location>
        <begin position="1"/>
        <end position="22"/>
    </location>
</feature>
<evidence type="ECO:0000256" key="13">
    <source>
        <dbReference type="ARBA" id="ARBA00023145"/>
    </source>
</evidence>
<keyword evidence="5" id="KW-0964">Secreted</keyword>
<name>A0A8E5HX98_USTVR</name>
<evidence type="ECO:0000256" key="8">
    <source>
        <dbReference type="ARBA" id="ARBA00022729"/>
    </source>
</evidence>
<dbReference type="SMART" id="SM00944">
    <property type="entry name" value="Pro-kuma_activ"/>
    <property type="match status" value="1"/>
</dbReference>
<dbReference type="InterPro" id="IPR036852">
    <property type="entry name" value="Peptidase_S8/S53_dom_sf"/>
</dbReference>
<evidence type="ECO:0000256" key="5">
    <source>
        <dbReference type="ARBA" id="ARBA00022525"/>
    </source>
</evidence>
<gene>
    <name evidence="18" type="ORF">UV8b_07561</name>
</gene>
<sequence length="631" mass="69210">MVRPTIGFCCALGNAITALTVSQPVVVETLGHTPAGWRNLGPANHNQLIRLSITLQSRGEGLLEKTLAQIADPGHPKYGQHLSRDEASKLLGPSQDAVDSVRRWLVSANIPQSRIDYREHSIDTVVSMKVAEKLLSTEYRVFERDDGRKAIGTLFYSVPVHVRPYITAIQPTTFFELSASNKRLRWTQSGSIDSCRYSRRNITDAQVQHSSQKAECDRLNTPFCLRELYKMWNPLSMPDAKSLLGVVGFSEQAAQYDQLEKYLNQYAAYAKGATFSVELINNGTNPQGINYPGGEANMDIQIAVAMAYKVPVRFYSTGGEDHGFMPDLDISDRGKEHIEPWFQFVSHMLELPDHELPQVMSISYGVNEQAVPRVYAQKICDMLGQLTVRGMSIITASGDTGPGVSCQSNDGTNTTKFLPSFPATCPYVTSVGGTEGREPEQALNFSSGGFSEYWDRPKWQDSAVIPFLGKHGDKWKKYYNANGRGYPDVAAQGINYPIFNHGKVESGGGTSASAPLFASMIALINDDRMKHGKPPLGFLNPWLYQHGLRAFTDITKGRSEGCKGTSYSHAPAPLIPEAGWDAVEGWDPATGLGTPKFDELRRLALSCGRRGQGARTVMDSGGLGGGARGRD</sequence>
<evidence type="ECO:0000256" key="3">
    <source>
        <dbReference type="ARBA" id="ARBA00004239"/>
    </source>
</evidence>
<evidence type="ECO:0000313" key="19">
    <source>
        <dbReference type="Proteomes" id="UP000027002"/>
    </source>
</evidence>
<keyword evidence="19" id="KW-1185">Reference proteome</keyword>
<feature type="active site" description="Charge relay system" evidence="15">
    <location>
        <position position="511"/>
    </location>
</feature>
<comment type="function">
    <text evidence="2">Secreted tripeptidyl-peptidase which degrades proteins at acidic pHs and is involved in virulence.</text>
</comment>
<dbReference type="RefSeq" id="XP_043000993.1">
    <property type="nucleotide sequence ID" value="XM_043145058.1"/>
</dbReference>
<dbReference type="PROSITE" id="PS51695">
    <property type="entry name" value="SEDOLISIN"/>
    <property type="match status" value="1"/>
</dbReference>
<keyword evidence="11 15" id="KW-0106">Calcium</keyword>
<feature type="binding site" evidence="15">
    <location>
        <position position="585"/>
    </location>
    <ligand>
        <name>Ca(2+)</name>
        <dbReference type="ChEBI" id="CHEBI:29108"/>
    </ligand>
</feature>
<dbReference type="GO" id="GO:0005576">
    <property type="term" value="C:extracellular region"/>
    <property type="evidence" value="ECO:0007669"/>
    <property type="project" value="UniProtKB-SubCell"/>
</dbReference>
<evidence type="ECO:0000256" key="14">
    <source>
        <dbReference type="ARBA" id="ARBA00023180"/>
    </source>
</evidence>
<evidence type="ECO:0000259" key="17">
    <source>
        <dbReference type="PROSITE" id="PS51695"/>
    </source>
</evidence>
<evidence type="ECO:0000256" key="15">
    <source>
        <dbReference type="PROSITE-ProRule" id="PRU01032"/>
    </source>
</evidence>
<feature type="binding site" evidence="15">
    <location>
        <position position="587"/>
    </location>
    <ligand>
        <name>Ca(2+)</name>
        <dbReference type="ChEBI" id="CHEBI:29108"/>
    </ligand>
</feature>
<dbReference type="InterPro" id="IPR000209">
    <property type="entry name" value="Peptidase_S8/S53_dom"/>
</dbReference>
<dbReference type="GO" id="GO:0006508">
    <property type="term" value="P:proteolysis"/>
    <property type="evidence" value="ECO:0007669"/>
    <property type="project" value="UniProtKB-KW"/>
</dbReference>
<evidence type="ECO:0000256" key="4">
    <source>
        <dbReference type="ARBA" id="ARBA00012462"/>
    </source>
</evidence>
<dbReference type="SUPFAM" id="SSF54897">
    <property type="entry name" value="Protease propeptides/inhibitors"/>
    <property type="match status" value="1"/>
</dbReference>
<protein>
    <recommendedName>
        <fullName evidence="4">tripeptidyl-peptidase II</fullName>
        <ecNumber evidence="4">3.4.14.10</ecNumber>
    </recommendedName>
</protein>
<feature type="active site" description="Charge relay system" evidence="15">
    <location>
        <position position="299"/>
    </location>
</feature>
<evidence type="ECO:0000256" key="9">
    <source>
        <dbReference type="ARBA" id="ARBA00022801"/>
    </source>
</evidence>
<dbReference type="Pfam" id="PF00082">
    <property type="entry name" value="Peptidase_S8"/>
    <property type="match status" value="1"/>
</dbReference>
<evidence type="ECO:0000256" key="10">
    <source>
        <dbReference type="ARBA" id="ARBA00022825"/>
    </source>
</evidence>
<keyword evidence="6 15" id="KW-0645">Protease</keyword>